<dbReference type="EMBL" id="JBIHSF010000011">
    <property type="protein sequence ID" value="MFH0262773.1"/>
    <property type="molecule type" value="Genomic_DNA"/>
</dbReference>
<dbReference type="Proteomes" id="UP001607125">
    <property type="component" value="Unassembled WGS sequence"/>
</dbReference>
<dbReference type="SUPFAM" id="SSF110997">
    <property type="entry name" value="Sporulation related repeat"/>
    <property type="match status" value="1"/>
</dbReference>
<organism evidence="1 2">
    <name type="scientific">Vibrio barjaei</name>
    <dbReference type="NCBI Taxonomy" id="1676683"/>
    <lineage>
        <taxon>Bacteria</taxon>
        <taxon>Pseudomonadati</taxon>
        <taxon>Pseudomonadota</taxon>
        <taxon>Gammaproteobacteria</taxon>
        <taxon>Vibrionales</taxon>
        <taxon>Vibrionaceae</taxon>
        <taxon>Vibrio</taxon>
    </lineage>
</organism>
<reference evidence="1 2" key="1">
    <citation type="submission" date="2024-10" db="EMBL/GenBank/DDBJ databases">
        <authorList>
            <person name="Yibar A."/>
            <person name="Saticioglu I.B."/>
            <person name="Duman M."/>
            <person name="Ajmi N."/>
            <person name="Gurler F."/>
            <person name="Ay H."/>
            <person name="Onuk E."/>
            <person name="Guler S."/>
            <person name="Romalde J.L."/>
        </authorList>
    </citation>
    <scope>NUCLEOTIDE SEQUENCE [LARGE SCALE GENOMIC DNA]</scope>
    <source>
        <strain evidence="1 2">1-TCBS-B</strain>
    </source>
</reference>
<dbReference type="RefSeq" id="WP_394629872.1">
    <property type="nucleotide sequence ID" value="NZ_JBIHSF010000011.1"/>
</dbReference>
<sequence length="279" mass="32029">MELALGMYSSLVSHYKRFALTVLLINSFPLLALEHESVVTEYVQERCDTTRYSSFLPLLSPDCPIGKGLYGNDEPDDKPAFYWVQCGASSKPFHVDDTHRRVAIATQNNLVQSFDGEYYRCLIGPYSQFVDAKMVGRYISSLIKKETFLRQHVLTPVNRVQVTSVLKSYNESKVVFENQQQIGEQIFFIPTYPESQRTSNWEVNQRWQRFSYEVAKQTCQSLNASLITKPDIEALQRHIDVAAWPKALPFWLDEQQAAFLDGKSVSATTKSKLYLVCKR</sequence>
<keyword evidence="2" id="KW-1185">Reference proteome</keyword>
<proteinExistence type="predicted"/>
<name>A0ABW7INC8_9VIBR</name>
<comment type="caution">
    <text evidence="1">The sequence shown here is derived from an EMBL/GenBank/DDBJ whole genome shotgun (WGS) entry which is preliminary data.</text>
</comment>
<protein>
    <submittedName>
        <fullName evidence="1">SPOR domain-containing protein</fullName>
    </submittedName>
</protein>
<dbReference type="InterPro" id="IPR036680">
    <property type="entry name" value="SPOR-like_sf"/>
</dbReference>
<accession>A0ABW7INC8</accession>
<gene>
    <name evidence="1" type="ORF">ACGRH2_20500</name>
</gene>
<evidence type="ECO:0000313" key="1">
    <source>
        <dbReference type="EMBL" id="MFH0262773.1"/>
    </source>
</evidence>
<evidence type="ECO:0000313" key="2">
    <source>
        <dbReference type="Proteomes" id="UP001607125"/>
    </source>
</evidence>